<accession>A0AAR2KCY1</accession>
<dbReference type="Proteomes" id="UP001501920">
    <property type="component" value="Chromosome 12"/>
</dbReference>
<dbReference type="Gene3D" id="3.30.420.10">
    <property type="entry name" value="Ribonuclease H-like superfamily/Ribonuclease H"/>
    <property type="match status" value="1"/>
</dbReference>
<proteinExistence type="predicted"/>
<evidence type="ECO:0000313" key="7">
    <source>
        <dbReference type="Proteomes" id="UP001501920"/>
    </source>
</evidence>
<keyword evidence="1" id="KW-0540">Nuclease</keyword>
<dbReference type="PANTHER" id="PTHR12801">
    <property type="entry name" value="RNA EXONUCLEASE REXO1 / RECO3 FAMILY MEMBER-RELATED"/>
    <property type="match status" value="1"/>
</dbReference>
<dbReference type="GO" id="GO:0004527">
    <property type="term" value="F:exonuclease activity"/>
    <property type="evidence" value="ECO:0007669"/>
    <property type="project" value="UniProtKB-KW"/>
</dbReference>
<feature type="region of interest" description="Disordered" evidence="4">
    <location>
        <begin position="1"/>
        <end position="42"/>
    </location>
</feature>
<evidence type="ECO:0000256" key="1">
    <source>
        <dbReference type="ARBA" id="ARBA00022722"/>
    </source>
</evidence>
<reference evidence="6 7" key="1">
    <citation type="submission" date="2020-10" db="EMBL/GenBank/DDBJ databases">
        <title>Pygocentrus nattereri (red-bellied piranha) genome, fPygNat1, primary haplotype.</title>
        <authorList>
            <person name="Myers G."/>
            <person name="Meyer A."/>
            <person name="Karagic N."/>
            <person name="Pippel M."/>
            <person name="Winkler S."/>
            <person name="Tracey A."/>
            <person name="Wood J."/>
            <person name="Formenti G."/>
            <person name="Howe K."/>
            <person name="Fedrigo O."/>
            <person name="Jarvis E.D."/>
        </authorList>
    </citation>
    <scope>NUCLEOTIDE SEQUENCE [LARGE SCALE GENOMIC DNA]</scope>
</reference>
<evidence type="ECO:0000256" key="3">
    <source>
        <dbReference type="ARBA" id="ARBA00022839"/>
    </source>
</evidence>
<evidence type="ECO:0000256" key="2">
    <source>
        <dbReference type="ARBA" id="ARBA00022801"/>
    </source>
</evidence>
<dbReference type="GeneTree" id="ENSGT00940000161162"/>
<evidence type="ECO:0000259" key="5">
    <source>
        <dbReference type="SMART" id="SM00479"/>
    </source>
</evidence>
<dbReference type="SMART" id="SM00479">
    <property type="entry name" value="EXOIII"/>
    <property type="match status" value="1"/>
</dbReference>
<protein>
    <recommendedName>
        <fullName evidence="5">Exonuclease domain-containing protein</fullName>
    </recommendedName>
</protein>
<dbReference type="Ensembl" id="ENSPNAT00000048454.1">
    <property type="protein sequence ID" value="ENSPNAP00000060302.1"/>
    <property type="gene ID" value="ENSPNAG00000034523.1"/>
</dbReference>
<dbReference type="AlphaFoldDB" id="A0AAR2KCY1"/>
<keyword evidence="7" id="KW-1185">Reference proteome</keyword>
<feature type="compositionally biased region" description="Basic and acidic residues" evidence="4">
    <location>
        <begin position="1"/>
        <end position="35"/>
    </location>
</feature>
<dbReference type="FunFam" id="3.30.420.10:FF:000175">
    <property type="entry name" value="RNA exonuclease 5"/>
    <property type="match status" value="1"/>
</dbReference>
<dbReference type="GO" id="GO:0005634">
    <property type="term" value="C:nucleus"/>
    <property type="evidence" value="ECO:0007669"/>
    <property type="project" value="TreeGrafter"/>
</dbReference>
<dbReference type="InterPro" id="IPR036397">
    <property type="entry name" value="RNaseH_sf"/>
</dbReference>
<sequence>MSVEVSGKRKLEDSPEDGRAQKRAKTSEELQENHVAEQQLPPRRPCITRPLEQLRESIGVEDVWRLVQYTLLRRSYGGKKPSWCRLHGRRRVVRVNVAVLEGVTQLHFYTHYAQFKRLRRIYSTRCTLAPSSGNLLSELFNSELPNPQIHTAPPTVDVLCHPVLRRFGLKKKGMTSYLLTEEEMIKKSFPVKGLQGCEAFVCTQADGYVTDSSPLFGLDCEMCVTQAGTELTRVAVVDSRGRCVLDQLVKPFNPIINYCTKFSGITRSMLQGVNTRLADVQAKLLDLLPTDAVLVGHSLENDLRALNLIHPHVIDTSLLYRREFGQRFKLKLLAQIILQREIQSEERRGHDPCEDACAALELAQYFISKGPRQVQTTLPTILIVAGLFLYLPTVPTVPLHSAYTTHSLSSFSLHYPQSLFIQPTLPTVPLHSAYTTHSPSSFSLRYPQSLFIQTTLPTVPLHSAYATHSPSSFSLHYPQSLFIQRTLPTVPLHSAYTTHSPSEISLRYPQSLFIQPTLPTVPLHSAYATHCPSSFSLHYPQSLFIQPTLPTVPLKSAYATHSPSEISLHYPQSLFIQPTLPTVPLHSAYTTHSLSSFSLHYPQSLFIQPTLPTVPLKSAYATHCPSSFSLHYPLSLFIQPTLPTVPLHSAYTTHSPSSFSLHYPQSL</sequence>
<name>A0AAR2KCY1_PYGNA</name>
<organism evidence="6 7">
    <name type="scientific">Pygocentrus nattereri</name>
    <name type="common">Red-bellied piranha</name>
    <dbReference type="NCBI Taxonomy" id="42514"/>
    <lineage>
        <taxon>Eukaryota</taxon>
        <taxon>Metazoa</taxon>
        <taxon>Chordata</taxon>
        <taxon>Craniata</taxon>
        <taxon>Vertebrata</taxon>
        <taxon>Euteleostomi</taxon>
        <taxon>Actinopterygii</taxon>
        <taxon>Neopterygii</taxon>
        <taxon>Teleostei</taxon>
        <taxon>Ostariophysi</taxon>
        <taxon>Characiformes</taxon>
        <taxon>Characoidei</taxon>
        <taxon>Pygocentrus</taxon>
    </lineage>
</organism>
<dbReference type="GO" id="GO:0003676">
    <property type="term" value="F:nucleic acid binding"/>
    <property type="evidence" value="ECO:0007669"/>
    <property type="project" value="InterPro"/>
</dbReference>
<keyword evidence="2" id="KW-0378">Hydrolase</keyword>
<dbReference type="InterPro" id="IPR034922">
    <property type="entry name" value="REX1-like_exo"/>
</dbReference>
<dbReference type="InterPro" id="IPR013520">
    <property type="entry name" value="Ribonucl_H"/>
</dbReference>
<dbReference type="InterPro" id="IPR012337">
    <property type="entry name" value="RNaseH-like_sf"/>
</dbReference>
<reference evidence="6" key="3">
    <citation type="submission" date="2025-09" db="UniProtKB">
        <authorList>
            <consortium name="Ensembl"/>
        </authorList>
    </citation>
    <scope>IDENTIFICATION</scope>
</reference>
<dbReference type="CDD" id="cd06145">
    <property type="entry name" value="REX1_like"/>
    <property type="match status" value="1"/>
</dbReference>
<feature type="domain" description="Exonuclease" evidence="5">
    <location>
        <begin position="214"/>
        <end position="372"/>
    </location>
</feature>
<dbReference type="SUPFAM" id="SSF53098">
    <property type="entry name" value="Ribonuclease H-like"/>
    <property type="match status" value="1"/>
</dbReference>
<evidence type="ECO:0000256" key="4">
    <source>
        <dbReference type="SAM" id="MobiDB-lite"/>
    </source>
</evidence>
<evidence type="ECO:0000313" key="6">
    <source>
        <dbReference type="Ensembl" id="ENSPNAP00000060302.1"/>
    </source>
</evidence>
<dbReference type="InterPro" id="IPR047021">
    <property type="entry name" value="REXO1/3/4-like"/>
</dbReference>
<reference evidence="6" key="2">
    <citation type="submission" date="2025-08" db="UniProtKB">
        <authorList>
            <consortium name="Ensembl"/>
        </authorList>
    </citation>
    <scope>IDENTIFICATION</scope>
</reference>
<gene>
    <name evidence="6" type="primary">REXO5</name>
</gene>
<dbReference type="Pfam" id="PF00929">
    <property type="entry name" value="RNase_T"/>
    <property type="match status" value="1"/>
</dbReference>
<dbReference type="PANTHER" id="PTHR12801:SF82">
    <property type="entry name" value="RNA EXONUCLEASE 5"/>
    <property type="match status" value="1"/>
</dbReference>
<keyword evidence="3" id="KW-0269">Exonuclease</keyword>